<dbReference type="EMBL" id="BOOZ01000048">
    <property type="protein sequence ID" value="GIJ12279.1"/>
    <property type="molecule type" value="Genomic_DNA"/>
</dbReference>
<keyword evidence="1" id="KW-0812">Transmembrane</keyword>
<evidence type="ECO:0000313" key="3">
    <source>
        <dbReference type="Proteomes" id="UP000647017"/>
    </source>
</evidence>
<feature type="transmembrane region" description="Helical" evidence="1">
    <location>
        <begin position="43"/>
        <end position="63"/>
    </location>
</feature>
<keyword evidence="1" id="KW-0472">Membrane</keyword>
<reference evidence="2 3" key="1">
    <citation type="submission" date="2021-01" db="EMBL/GenBank/DDBJ databases">
        <title>Whole genome shotgun sequence of Verrucosispora andamanensis NBRC 109075.</title>
        <authorList>
            <person name="Komaki H."/>
            <person name="Tamura T."/>
        </authorList>
    </citation>
    <scope>NUCLEOTIDE SEQUENCE [LARGE SCALE GENOMIC DNA]</scope>
    <source>
        <strain evidence="2 3">NBRC 109075</strain>
    </source>
</reference>
<evidence type="ECO:0000256" key="1">
    <source>
        <dbReference type="SAM" id="Phobius"/>
    </source>
</evidence>
<keyword evidence="3" id="KW-1185">Reference proteome</keyword>
<accession>A0ABQ4I2Y7</accession>
<protein>
    <submittedName>
        <fullName evidence="2">Uncharacterized protein</fullName>
    </submittedName>
</protein>
<evidence type="ECO:0000313" key="2">
    <source>
        <dbReference type="EMBL" id="GIJ12279.1"/>
    </source>
</evidence>
<sequence length="66" mass="6810">MTRRNLSREHRSVAVAVVISGCVGVVAAVLFQHSGAEPSTAVIAGGAAFGATMTLVLEVLKYLRGL</sequence>
<feature type="transmembrane region" description="Helical" evidence="1">
    <location>
        <begin position="12"/>
        <end position="31"/>
    </location>
</feature>
<keyword evidence="1" id="KW-1133">Transmembrane helix</keyword>
<dbReference type="RefSeq" id="WP_204013627.1">
    <property type="nucleotide sequence ID" value="NZ_BOOZ01000048.1"/>
</dbReference>
<dbReference type="Proteomes" id="UP000647017">
    <property type="component" value="Unassembled WGS sequence"/>
</dbReference>
<dbReference type="PROSITE" id="PS51257">
    <property type="entry name" value="PROKAR_LIPOPROTEIN"/>
    <property type="match status" value="1"/>
</dbReference>
<gene>
    <name evidence="2" type="ORF">Van01_54930</name>
</gene>
<comment type="caution">
    <text evidence="2">The sequence shown here is derived from an EMBL/GenBank/DDBJ whole genome shotgun (WGS) entry which is preliminary data.</text>
</comment>
<proteinExistence type="predicted"/>
<name>A0ABQ4I2Y7_9ACTN</name>
<organism evidence="2 3">
    <name type="scientific">Micromonospora andamanensis</name>
    <dbReference type="NCBI Taxonomy" id="1287068"/>
    <lineage>
        <taxon>Bacteria</taxon>
        <taxon>Bacillati</taxon>
        <taxon>Actinomycetota</taxon>
        <taxon>Actinomycetes</taxon>
        <taxon>Micromonosporales</taxon>
        <taxon>Micromonosporaceae</taxon>
        <taxon>Micromonospora</taxon>
    </lineage>
</organism>